<sequence>MSTLKKLQAKELLIDYKIFAPPSIYKANIHPCQASMTQSLATKF</sequence>
<reference evidence="1" key="1">
    <citation type="submission" date="2014-09" db="EMBL/GenBank/DDBJ databases">
        <authorList>
            <person name="Magalhaes I.L.F."/>
            <person name="Oliveira U."/>
            <person name="Santos F.R."/>
            <person name="Vidigal T.H.D.A."/>
            <person name="Brescovit A.D."/>
            <person name="Santos A.J."/>
        </authorList>
    </citation>
    <scope>NUCLEOTIDE SEQUENCE</scope>
    <source>
        <tissue evidence="1">Shoot tissue taken approximately 20 cm above the soil surface</tissue>
    </source>
</reference>
<protein>
    <submittedName>
        <fullName evidence="1">Uncharacterized protein</fullName>
    </submittedName>
</protein>
<dbReference type="EMBL" id="GBRH01178049">
    <property type="protein sequence ID" value="JAE19847.1"/>
    <property type="molecule type" value="Transcribed_RNA"/>
</dbReference>
<organism evidence="1">
    <name type="scientific">Arundo donax</name>
    <name type="common">Giant reed</name>
    <name type="synonym">Donax arundinaceus</name>
    <dbReference type="NCBI Taxonomy" id="35708"/>
    <lineage>
        <taxon>Eukaryota</taxon>
        <taxon>Viridiplantae</taxon>
        <taxon>Streptophyta</taxon>
        <taxon>Embryophyta</taxon>
        <taxon>Tracheophyta</taxon>
        <taxon>Spermatophyta</taxon>
        <taxon>Magnoliopsida</taxon>
        <taxon>Liliopsida</taxon>
        <taxon>Poales</taxon>
        <taxon>Poaceae</taxon>
        <taxon>PACMAD clade</taxon>
        <taxon>Arundinoideae</taxon>
        <taxon>Arundineae</taxon>
        <taxon>Arundo</taxon>
    </lineage>
</organism>
<dbReference type="AlphaFoldDB" id="A0A0A9G5S2"/>
<reference evidence="1" key="2">
    <citation type="journal article" date="2015" name="Data Brief">
        <title>Shoot transcriptome of the giant reed, Arundo donax.</title>
        <authorList>
            <person name="Barrero R.A."/>
            <person name="Guerrero F.D."/>
            <person name="Moolhuijzen P."/>
            <person name="Goolsby J.A."/>
            <person name="Tidwell J."/>
            <person name="Bellgard S.E."/>
            <person name="Bellgard M.I."/>
        </authorList>
    </citation>
    <scope>NUCLEOTIDE SEQUENCE</scope>
    <source>
        <tissue evidence="1">Shoot tissue taken approximately 20 cm above the soil surface</tissue>
    </source>
</reference>
<evidence type="ECO:0000313" key="1">
    <source>
        <dbReference type="EMBL" id="JAE19847.1"/>
    </source>
</evidence>
<accession>A0A0A9G5S2</accession>
<proteinExistence type="predicted"/>
<name>A0A0A9G5S2_ARUDO</name>